<keyword evidence="1" id="KW-0472">Membrane</keyword>
<keyword evidence="1" id="KW-0812">Transmembrane</keyword>
<sequence length="60" mass="6439">MLNIISKRFSAANVAGMILVIGIILVGLLAPSLAPHDPLSIHVANRYIRQLGLIRLAPII</sequence>
<evidence type="ECO:0000313" key="3">
    <source>
        <dbReference type="EMBL" id="GAE36105.1"/>
    </source>
</evidence>
<evidence type="ECO:0000256" key="1">
    <source>
        <dbReference type="SAM" id="Phobius"/>
    </source>
</evidence>
<dbReference type="InterPro" id="IPR025966">
    <property type="entry name" value="OppC_N"/>
</dbReference>
<dbReference type="GO" id="GO:0005886">
    <property type="term" value="C:plasma membrane"/>
    <property type="evidence" value="ECO:0007669"/>
    <property type="project" value="UniProtKB-SubCell"/>
</dbReference>
<dbReference type="Pfam" id="PF12911">
    <property type="entry name" value="OppC_N"/>
    <property type="match status" value="1"/>
</dbReference>
<comment type="caution">
    <text evidence="3">The sequence shown here is derived from an EMBL/GenBank/DDBJ whole genome shotgun (WGS) entry which is preliminary data.</text>
</comment>
<dbReference type="Proteomes" id="UP000018896">
    <property type="component" value="Unassembled WGS sequence"/>
</dbReference>
<dbReference type="EMBL" id="BAUV01000028">
    <property type="protein sequence ID" value="GAE36105.1"/>
    <property type="molecule type" value="Genomic_DNA"/>
</dbReference>
<dbReference type="STRING" id="1236973.JCM9157_3251"/>
<feature type="domain" description="Oligopeptide transport permease C-like N-terminal" evidence="2">
    <location>
        <begin position="14"/>
        <end position="46"/>
    </location>
</feature>
<feature type="transmembrane region" description="Helical" evidence="1">
    <location>
        <begin position="12"/>
        <end position="30"/>
    </location>
</feature>
<dbReference type="AlphaFoldDB" id="W4QVD4"/>
<organism evidence="3 4">
    <name type="scientific">Halalkalibacter akibai (strain ATCC 43226 / DSM 21942 / CIP 109018 / JCM 9157 / 1139)</name>
    <name type="common">Bacillus akibai</name>
    <dbReference type="NCBI Taxonomy" id="1236973"/>
    <lineage>
        <taxon>Bacteria</taxon>
        <taxon>Bacillati</taxon>
        <taxon>Bacillota</taxon>
        <taxon>Bacilli</taxon>
        <taxon>Bacillales</taxon>
        <taxon>Bacillaceae</taxon>
        <taxon>Halalkalibacter</taxon>
    </lineage>
</organism>
<protein>
    <recommendedName>
        <fullName evidence="2">Oligopeptide transport permease C-like N-terminal domain-containing protein</fullName>
    </recommendedName>
</protein>
<gene>
    <name evidence="3" type="ORF">JCM9157_3251</name>
</gene>
<reference evidence="3 4" key="1">
    <citation type="journal article" date="2014" name="Genome Announc.">
        <title>Draft Genome Sequences of Three Alkaliphilic Bacillus Strains, Bacillus wakoensis JCM 9140T, Bacillus akibai JCM 9157T, and Bacillus hemicellulosilyticus JCM 9152T.</title>
        <authorList>
            <person name="Yuki M."/>
            <person name="Oshima K."/>
            <person name="Suda W."/>
            <person name="Oshida Y."/>
            <person name="Kitamura K."/>
            <person name="Iida T."/>
            <person name="Hattori M."/>
            <person name="Ohkuma M."/>
        </authorList>
    </citation>
    <scope>NUCLEOTIDE SEQUENCE [LARGE SCALE GENOMIC DNA]</scope>
    <source>
        <strain evidence="3 4">JCM 9157</strain>
    </source>
</reference>
<proteinExistence type="predicted"/>
<dbReference type="RefSeq" id="WP_235715019.1">
    <property type="nucleotide sequence ID" value="NZ_BAUV01000028.1"/>
</dbReference>
<keyword evidence="4" id="KW-1185">Reference proteome</keyword>
<accession>W4QVD4</accession>
<evidence type="ECO:0000259" key="2">
    <source>
        <dbReference type="Pfam" id="PF12911"/>
    </source>
</evidence>
<keyword evidence="1" id="KW-1133">Transmembrane helix</keyword>
<evidence type="ECO:0000313" key="4">
    <source>
        <dbReference type="Proteomes" id="UP000018896"/>
    </source>
</evidence>
<name>W4QVD4_HALA3</name>